<organism evidence="4 5">
    <name type="scientific">Kibdelosporangium banguiense</name>
    <dbReference type="NCBI Taxonomy" id="1365924"/>
    <lineage>
        <taxon>Bacteria</taxon>
        <taxon>Bacillati</taxon>
        <taxon>Actinomycetota</taxon>
        <taxon>Actinomycetes</taxon>
        <taxon>Pseudonocardiales</taxon>
        <taxon>Pseudonocardiaceae</taxon>
        <taxon>Kibdelosporangium</taxon>
    </lineage>
</organism>
<keyword evidence="1" id="KW-0805">Transcription regulation</keyword>
<dbReference type="PANTHER" id="PTHR43130">
    <property type="entry name" value="ARAC-FAMILY TRANSCRIPTIONAL REGULATOR"/>
    <property type="match status" value="1"/>
</dbReference>
<dbReference type="Gene3D" id="1.10.10.60">
    <property type="entry name" value="Homeodomain-like"/>
    <property type="match status" value="1"/>
</dbReference>
<evidence type="ECO:0000259" key="3">
    <source>
        <dbReference type="PROSITE" id="PS01124"/>
    </source>
</evidence>
<gene>
    <name evidence="4" type="ORF">JOF56_007626</name>
</gene>
<dbReference type="SUPFAM" id="SSF52317">
    <property type="entry name" value="Class I glutamine amidotransferase-like"/>
    <property type="match status" value="1"/>
</dbReference>
<protein>
    <submittedName>
        <fullName evidence="4">Transcriptional regulator GlxA family with amidase domain</fullName>
    </submittedName>
</protein>
<reference evidence="4 5" key="1">
    <citation type="submission" date="2021-03" db="EMBL/GenBank/DDBJ databases">
        <title>Sequencing the genomes of 1000 actinobacteria strains.</title>
        <authorList>
            <person name="Klenk H.-P."/>
        </authorList>
    </citation>
    <scope>NUCLEOTIDE SEQUENCE [LARGE SCALE GENOMIC DNA]</scope>
    <source>
        <strain evidence="4 5">DSM 46670</strain>
    </source>
</reference>
<dbReference type="InterPro" id="IPR052158">
    <property type="entry name" value="INH-QAR"/>
</dbReference>
<evidence type="ECO:0000256" key="2">
    <source>
        <dbReference type="ARBA" id="ARBA00023163"/>
    </source>
</evidence>
<dbReference type="Pfam" id="PF12833">
    <property type="entry name" value="HTH_18"/>
    <property type="match status" value="1"/>
</dbReference>
<dbReference type="EMBL" id="JAGINW010000001">
    <property type="protein sequence ID" value="MBP2327241.1"/>
    <property type="molecule type" value="Genomic_DNA"/>
</dbReference>
<dbReference type="SUPFAM" id="SSF46689">
    <property type="entry name" value="Homeodomain-like"/>
    <property type="match status" value="2"/>
</dbReference>
<dbReference type="PANTHER" id="PTHR43130:SF3">
    <property type="entry name" value="HTH-TYPE TRANSCRIPTIONAL REGULATOR RV1931C"/>
    <property type="match status" value="1"/>
</dbReference>
<name>A0ABS4TS70_9PSEU</name>
<evidence type="ECO:0000313" key="4">
    <source>
        <dbReference type="EMBL" id="MBP2327241.1"/>
    </source>
</evidence>
<proteinExistence type="predicted"/>
<dbReference type="InterPro" id="IPR009057">
    <property type="entry name" value="Homeodomain-like_sf"/>
</dbReference>
<dbReference type="CDD" id="cd03137">
    <property type="entry name" value="GATase1_AraC_1"/>
    <property type="match status" value="1"/>
</dbReference>
<dbReference type="InterPro" id="IPR002818">
    <property type="entry name" value="DJ-1/PfpI"/>
</dbReference>
<dbReference type="SMART" id="SM00342">
    <property type="entry name" value="HTH_ARAC"/>
    <property type="match status" value="1"/>
</dbReference>
<dbReference type="InterPro" id="IPR018060">
    <property type="entry name" value="HTH_AraC"/>
</dbReference>
<dbReference type="Pfam" id="PF01965">
    <property type="entry name" value="DJ-1_PfpI"/>
    <property type="match status" value="1"/>
</dbReference>
<dbReference type="PROSITE" id="PS01124">
    <property type="entry name" value="HTH_ARAC_FAMILY_2"/>
    <property type="match status" value="1"/>
</dbReference>
<evidence type="ECO:0000256" key="1">
    <source>
        <dbReference type="ARBA" id="ARBA00023015"/>
    </source>
</evidence>
<dbReference type="Proteomes" id="UP001519332">
    <property type="component" value="Unassembled WGS sequence"/>
</dbReference>
<sequence length="313" mass="33902">MKTVALAVMDGIQLLDIAAPAEIFGMPGPHPVDPWYEFIVCGLPAARIGGWFQPRAPRGWDEFIAADTVIVPAVRDVDEPPPADLVNAVRAAQERGARVAAISTGAFVLAAAGLLDGRRATTHWPLASTLAARYPRIDVDVAALFVDDGSVLTSAGKTAGMHLCVHIVRTDHGDIVANALARHLVLPPDRSAELSGTDPQDHVLSELLPWVAENLNQPLTVTDLARHANMSTRNLTRRFNALAGITPLQWLLTQRINRAQKLLETTNNSVDHIADQTGMGTAATLRRHFNRAIGVSPDTYRRTFRIRVNQLAG</sequence>
<keyword evidence="2" id="KW-0804">Transcription</keyword>
<dbReference type="RefSeq" id="WP_209644215.1">
    <property type="nucleotide sequence ID" value="NZ_JAGINW010000001.1"/>
</dbReference>
<accession>A0ABS4TS70</accession>
<comment type="caution">
    <text evidence="4">The sequence shown here is derived from an EMBL/GenBank/DDBJ whole genome shotgun (WGS) entry which is preliminary data.</text>
</comment>
<feature type="domain" description="HTH araC/xylS-type" evidence="3">
    <location>
        <begin position="205"/>
        <end position="303"/>
    </location>
</feature>
<dbReference type="InterPro" id="IPR029062">
    <property type="entry name" value="Class_I_gatase-like"/>
</dbReference>
<keyword evidence="5" id="KW-1185">Reference proteome</keyword>
<evidence type="ECO:0000313" key="5">
    <source>
        <dbReference type="Proteomes" id="UP001519332"/>
    </source>
</evidence>
<dbReference type="Gene3D" id="3.40.50.880">
    <property type="match status" value="1"/>
</dbReference>